<dbReference type="GO" id="GO:0003723">
    <property type="term" value="F:RNA binding"/>
    <property type="evidence" value="ECO:0007669"/>
    <property type="project" value="InterPro"/>
</dbReference>
<keyword evidence="2" id="KW-0539">Nucleus</keyword>
<comment type="caution">
    <text evidence="5">The sequence shown here is derived from an EMBL/GenBank/DDBJ whole genome shotgun (WGS) entry which is preliminary data.</text>
</comment>
<dbReference type="GO" id="GO:0042274">
    <property type="term" value="P:ribosomal small subunit biogenesis"/>
    <property type="evidence" value="ECO:0007669"/>
    <property type="project" value="TreeGrafter"/>
</dbReference>
<evidence type="ECO:0000259" key="4">
    <source>
        <dbReference type="PROSITE" id="PS51366"/>
    </source>
</evidence>
<feature type="region of interest" description="Disordered" evidence="3">
    <location>
        <begin position="55"/>
        <end position="199"/>
    </location>
</feature>
<evidence type="ECO:0000313" key="5">
    <source>
        <dbReference type="EMBL" id="KPI90409.1"/>
    </source>
</evidence>
<dbReference type="AlphaFoldDB" id="A0A0N0P8W4"/>
<feature type="domain" description="MI" evidence="4">
    <location>
        <begin position="587"/>
        <end position="705"/>
    </location>
</feature>
<dbReference type="Gene3D" id="1.25.40.180">
    <property type="match status" value="1"/>
</dbReference>
<dbReference type="SMART" id="SM00543">
    <property type="entry name" value="MIF4G"/>
    <property type="match status" value="1"/>
</dbReference>
<evidence type="ECO:0000313" key="6">
    <source>
        <dbReference type="Proteomes" id="UP000038009"/>
    </source>
</evidence>
<protein>
    <recommendedName>
        <fullName evidence="4">MI domain-containing protein</fullName>
    </recommendedName>
</protein>
<name>A0A0N0P8W4_LEPSE</name>
<organism evidence="5 6">
    <name type="scientific">Leptomonas seymouri</name>
    <dbReference type="NCBI Taxonomy" id="5684"/>
    <lineage>
        <taxon>Eukaryota</taxon>
        <taxon>Discoba</taxon>
        <taxon>Euglenozoa</taxon>
        <taxon>Kinetoplastea</taxon>
        <taxon>Metakinetoplastina</taxon>
        <taxon>Trypanosomatida</taxon>
        <taxon>Trypanosomatidae</taxon>
        <taxon>Leishmaniinae</taxon>
        <taxon>Leptomonas</taxon>
    </lineage>
</organism>
<feature type="compositionally biased region" description="Basic and acidic residues" evidence="3">
    <location>
        <begin position="1"/>
        <end position="12"/>
    </location>
</feature>
<dbReference type="GO" id="GO:0005730">
    <property type="term" value="C:nucleolus"/>
    <property type="evidence" value="ECO:0007669"/>
    <property type="project" value="UniProtKB-SubCell"/>
</dbReference>
<feature type="compositionally biased region" description="Low complexity" evidence="3">
    <location>
        <begin position="186"/>
        <end position="199"/>
    </location>
</feature>
<dbReference type="InterPro" id="IPR003890">
    <property type="entry name" value="MIF4G-like_typ-3"/>
</dbReference>
<dbReference type="PANTHER" id="PTHR18034">
    <property type="entry name" value="CELL CYCLE CONTROL PROTEIN CWF22-RELATED"/>
    <property type="match status" value="1"/>
</dbReference>
<feature type="compositionally biased region" description="Basic and acidic residues" evidence="3">
    <location>
        <begin position="81"/>
        <end position="102"/>
    </location>
</feature>
<feature type="compositionally biased region" description="Basic residues" evidence="3">
    <location>
        <begin position="65"/>
        <end position="78"/>
    </location>
</feature>
<dbReference type="EMBL" id="LJSK01000006">
    <property type="protein sequence ID" value="KPI90409.1"/>
    <property type="molecule type" value="Genomic_DNA"/>
</dbReference>
<dbReference type="PROSITE" id="PS51366">
    <property type="entry name" value="MI"/>
    <property type="match status" value="1"/>
</dbReference>
<evidence type="ECO:0000256" key="3">
    <source>
        <dbReference type="SAM" id="MobiDB-lite"/>
    </source>
</evidence>
<feature type="compositionally biased region" description="Acidic residues" evidence="3">
    <location>
        <begin position="551"/>
        <end position="561"/>
    </location>
</feature>
<evidence type="ECO:0000256" key="2">
    <source>
        <dbReference type="ARBA" id="ARBA00023242"/>
    </source>
</evidence>
<dbReference type="OrthoDB" id="10260961at2759"/>
<evidence type="ECO:0000256" key="1">
    <source>
        <dbReference type="ARBA" id="ARBA00004604"/>
    </source>
</evidence>
<comment type="subcellular location">
    <subcellularLocation>
        <location evidence="1">Nucleus</location>
        <location evidence="1">Nucleolus</location>
    </subcellularLocation>
</comment>
<proteinExistence type="predicted"/>
<dbReference type="InterPro" id="IPR050781">
    <property type="entry name" value="CWC22_splicing_factor"/>
</dbReference>
<gene>
    <name evidence="5" type="ORF">ABL78_0485</name>
</gene>
<feature type="compositionally biased region" description="Basic and acidic residues" evidence="3">
    <location>
        <begin position="115"/>
        <end position="134"/>
    </location>
</feature>
<dbReference type="Proteomes" id="UP000038009">
    <property type="component" value="Unassembled WGS sequence"/>
</dbReference>
<feature type="compositionally biased region" description="Basic and acidic residues" evidence="3">
    <location>
        <begin position="170"/>
        <end position="179"/>
    </location>
</feature>
<dbReference type="PANTHER" id="PTHR18034:SF4">
    <property type="entry name" value="NUCLEOLAR MIF4G DOMAIN-CONTAINING PROTEIN 1"/>
    <property type="match status" value="1"/>
</dbReference>
<feature type="region of interest" description="Disordered" evidence="3">
    <location>
        <begin position="511"/>
        <end position="566"/>
    </location>
</feature>
<dbReference type="VEuPathDB" id="TriTrypDB:Lsey_0006_0430"/>
<dbReference type="InterPro" id="IPR003891">
    <property type="entry name" value="Initiation_fac_eIF4g_MI"/>
</dbReference>
<dbReference type="SMART" id="SM00544">
    <property type="entry name" value="MA3"/>
    <property type="match status" value="1"/>
</dbReference>
<reference evidence="5 6" key="1">
    <citation type="journal article" date="2015" name="PLoS Pathog.">
        <title>Leptomonas seymouri: Adaptations to the Dixenous Life Cycle Analyzed by Genome Sequencing, Transcriptome Profiling and Co-infection with Leishmania donovani.</title>
        <authorList>
            <person name="Kraeva N."/>
            <person name="Butenko A."/>
            <person name="Hlavacova J."/>
            <person name="Kostygov A."/>
            <person name="Myskova J."/>
            <person name="Grybchuk D."/>
            <person name="Lestinova T."/>
            <person name="Votypka J."/>
            <person name="Volf P."/>
            <person name="Opperdoes F."/>
            <person name="Flegontov P."/>
            <person name="Lukes J."/>
            <person name="Yurchenko V."/>
        </authorList>
    </citation>
    <scope>NUCLEOTIDE SEQUENCE [LARGE SCALE GENOMIC DNA]</scope>
    <source>
        <strain evidence="5 6">ATCC 30220</strain>
    </source>
</reference>
<dbReference type="OMA" id="NASKRWL"/>
<sequence length="868" mass="95722">MEYRSRGRDHFGRGGRGGRGGRFFKPSSPDGFSRAHDSSYTARYDNASGVSLDSDVVVDRQRDRKERRRRERQQKKQARIQMHEQLAEERRRVRQQAQERKAASQVEAQRKRQRAERSAAKSERSARKLRKLETSAEVGSGKNVGGAKPPRKADEAAPAAYKPKSLNKTGKLEHNEKKAAVQGAESTTPLPLSSSSAHPASSAAASDFTIVPPQVTEKVRRIVNKLTMTNVADLTNDLSEFVSTAGVPRAVIVKGLAQEIERLCRLETGPMNTTGTLPFAGLLRGVQLLHGNQVGAELVERVSFSLQSYLAIGEEATAANILMVLAQLYLLYGVDLVFVMSLLRMLLRQGSRILEEKTDASSAIKVATQAVCAAACGLALLRACGEKLLKESPSELEAALQEARAASARMRSVTGTARFSALVEVMGDIAAGRTRKSRRTATEDAAPIEAMLEDLCSLLPGQEKASAAQRRTMKRLVLSTNILTGLTWDQVTAVEKPPRWYVPGVMSAVADSTVGTTRPQRGRSPGNGADNDHDSDDVSGDARSSAARSSEDDDCEEELDEHELKRERIARMRTEEKAISGQRLNTEHKREIFKCIASATDDLECFTMLMYRDPGYTRFHDVCSVLLQCVYQEKRYNPYYVQVLMRFCSAKPACVKTLQFAIWDRFKTIRIENTDVVGYFNFSCCLADFIQNGVFNLGILRGLDLENTNKTIGLFTRVLLLRLILQLPAARLTQLFFGGDGRSAHDLQVDTSTLRRLLQKFFALYFVDENASKRWLPNFYDVVAAGTPFDTTQIGQHSSSETTADAEARLLARNADRPTSTLAANAVTPSASRAAVVAANKAASPEAMLEQLMKRVQVVYKALKQGIS</sequence>
<accession>A0A0N0P8W4</accession>
<keyword evidence="6" id="KW-1185">Reference proteome</keyword>
<dbReference type="Pfam" id="PF02847">
    <property type="entry name" value="MA3"/>
    <property type="match status" value="1"/>
</dbReference>
<feature type="region of interest" description="Disordered" evidence="3">
    <location>
        <begin position="1"/>
        <end position="37"/>
    </location>
</feature>